<dbReference type="Gene3D" id="3.90.80.10">
    <property type="entry name" value="Inorganic pyrophosphatase"/>
    <property type="match status" value="1"/>
</dbReference>
<dbReference type="CDD" id="cd00412">
    <property type="entry name" value="pyrophosphatase"/>
    <property type="match status" value="1"/>
</dbReference>
<evidence type="ECO:0000256" key="6">
    <source>
        <dbReference type="ARBA" id="ARBA00047820"/>
    </source>
</evidence>
<dbReference type="GO" id="GO:0005737">
    <property type="term" value="C:cytoplasm"/>
    <property type="evidence" value="ECO:0007669"/>
    <property type="project" value="UniProtKB-SubCell"/>
</dbReference>
<dbReference type="InterPro" id="IPR036649">
    <property type="entry name" value="Pyrophosphatase_sf"/>
</dbReference>
<feature type="binding site" evidence="7">
    <location>
        <position position="44"/>
    </location>
    <ligand>
        <name>substrate</name>
    </ligand>
</feature>
<feature type="binding site" evidence="7">
    <location>
        <position position="140"/>
    </location>
    <ligand>
        <name>substrate</name>
    </ligand>
</feature>
<dbReference type="GO" id="GO:0006796">
    <property type="term" value="P:phosphate-containing compound metabolic process"/>
    <property type="evidence" value="ECO:0007669"/>
    <property type="project" value="InterPro"/>
</dbReference>
<dbReference type="EMBL" id="MHHR01000028">
    <property type="protein sequence ID" value="OGY33650.1"/>
    <property type="molecule type" value="Genomic_DNA"/>
</dbReference>
<comment type="cofactor">
    <cofactor evidence="1 7">
        <name>Mg(2+)</name>
        <dbReference type="ChEBI" id="CHEBI:18420"/>
    </cofactor>
</comment>
<dbReference type="PANTHER" id="PTHR10286">
    <property type="entry name" value="INORGANIC PYROPHOSPHATASE"/>
    <property type="match status" value="1"/>
</dbReference>
<evidence type="ECO:0000256" key="3">
    <source>
        <dbReference type="ARBA" id="ARBA00022723"/>
    </source>
</evidence>
<feature type="binding site" evidence="7">
    <location>
        <position position="71"/>
    </location>
    <ligand>
        <name>Mg(2+)</name>
        <dbReference type="ChEBI" id="CHEBI:18420"/>
        <label>1</label>
    </ligand>
</feature>
<dbReference type="InterPro" id="IPR008162">
    <property type="entry name" value="Pyrophosphatase"/>
</dbReference>
<feature type="binding site" evidence="7">
    <location>
        <position position="71"/>
    </location>
    <ligand>
        <name>Mg(2+)</name>
        <dbReference type="ChEBI" id="CHEBI:18420"/>
        <label>2</label>
    </ligand>
</feature>
<evidence type="ECO:0000313" key="9">
    <source>
        <dbReference type="Proteomes" id="UP000177528"/>
    </source>
</evidence>
<evidence type="ECO:0000256" key="7">
    <source>
        <dbReference type="HAMAP-Rule" id="MF_00209"/>
    </source>
</evidence>
<dbReference type="EC" id="3.6.1.1" evidence="7"/>
<keyword evidence="4 7" id="KW-0378">Hydrolase</keyword>
<evidence type="ECO:0000256" key="2">
    <source>
        <dbReference type="ARBA" id="ARBA00022490"/>
    </source>
</evidence>
<comment type="subcellular location">
    <subcellularLocation>
        <location evidence="7">Cytoplasm</location>
    </subcellularLocation>
</comment>
<evidence type="ECO:0000256" key="4">
    <source>
        <dbReference type="ARBA" id="ARBA00022801"/>
    </source>
</evidence>
<dbReference type="HAMAP" id="MF_00209">
    <property type="entry name" value="Inorganic_PPase"/>
    <property type="match status" value="1"/>
</dbReference>
<dbReference type="GO" id="GO:0000287">
    <property type="term" value="F:magnesium ion binding"/>
    <property type="evidence" value="ECO:0007669"/>
    <property type="project" value="UniProtKB-UniRule"/>
</dbReference>
<dbReference type="GO" id="GO:0004427">
    <property type="term" value="F:inorganic diphosphate phosphatase activity"/>
    <property type="evidence" value="ECO:0007669"/>
    <property type="project" value="UniProtKB-UniRule"/>
</dbReference>
<comment type="function">
    <text evidence="7">Catalyzes the hydrolysis of inorganic pyrophosphate (PPi) forming two phosphate ions.</text>
</comment>
<name>A0A1G1X261_9BACT</name>
<protein>
    <recommendedName>
        <fullName evidence="7">Inorganic pyrophosphatase</fullName>
        <ecNumber evidence="7">3.6.1.1</ecNumber>
    </recommendedName>
    <alternativeName>
        <fullName evidence="7">Pyrophosphate phospho-hydrolase</fullName>
        <shortName evidence="7">PPase</shortName>
    </alternativeName>
</protein>
<dbReference type="Pfam" id="PF00719">
    <property type="entry name" value="Pyrophosphatase"/>
    <property type="match status" value="1"/>
</dbReference>
<feature type="binding site" evidence="7">
    <location>
        <position position="56"/>
    </location>
    <ligand>
        <name>substrate</name>
    </ligand>
</feature>
<dbReference type="FunFam" id="3.90.80.10:FF:000003">
    <property type="entry name" value="Inorganic pyrophosphatase"/>
    <property type="match status" value="1"/>
</dbReference>
<keyword evidence="2 7" id="KW-0963">Cytoplasm</keyword>
<dbReference type="AlphaFoldDB" id="A0A1G1X261"/>
<comment type="subunit">
    <text evidence="7">Homohexamer.</text>
</comment>
<evidence type="ECO:0000256" key="5">
    <source>
        <dbReference type="ARBA" id="ARBA00022842"/>
    </source>
</evidence>
<dbReference type="PROSITE" id="PS00387">
    <property type="entry name" value="PPASE"/>
    <property type="match status" value="1"/>
</dbReference>
<accession>A0A1G1X261</accession>
<sequence>MNVWHDVSYGDKAPEEVNLLVEIPSGSQNKYEIDKETGLIKLDRVLFSPFHYPGDYGFIPRTLGQDGDPLDGLVLMKFPTYPLTLMTVRPVGVLRMVDNGDNDEKILCVPVDDVRHDGATKLSDIPQAIQNEIAHFFETYKQLEGKKVEINGWGDVIEAKKIIQEGIARYTEKFPA</sequence>
<organism evidence="8 9">
    <name type="scientific">Candidatus Andersenbacteria bacterium RIFCSPHIGHO2_12_FULL_45_11</name>
    <dbReference type="NCBI Taxonomy" id="1797281"/>
    <lineage>
        <taxon>Bacteria</taxon>
        <taxon>Candidatus Anderseniibacteriota</taxon>
    </lineage>
</organism>
<comment type="similarity">
    <text evidence="7">Belongs to the PPase family.</text>
</comment>
<dbReference type="SUPFAM" id="SSF50324">
    <property type="entry name" value="Inorganic pyrophosphatase"/>
    <property type="match status" value="1"/>
</dbReference>
<feature type="binding site" evidence="7">
    <location>
        <position position="30"/>
    </location>
    <ligand>
        <name>substrate</name>
    </ligand>
</feature>
<comment type="caution">
    <text evidence="8">The sequence shown here is derived from an EMBL/GenBank/DDBJ whole genome shotgun (WGS) entry which is preliminary data.</text>
</comment>
<feature type="binding site" evidence="7">
    <location>
        <position position="103"/>
    </location>
    <ligand>
        <name>Mg(2+)</name>
        <dbReference type="ChEBI" id="CHEBI:18420"/>
        <label>1</label>
    </ligand>
</feature>
<evidence type="ECO:0000256" key="1">
    <source>
        <dbReference type="ARBA" id="ARBA00001946"/>
    </source>
</evidence>
<keyword evidence="3 7" id="KW-0479">Metal-binding</keyword>
<reference evidence="8 9" key="1">
    <citation type="journal article" date="2016" name="Nat. Commun.">
        <title>Thousands of microbial genomes shed light on interconnected biogeochemical processes in an aquifer system.</title>
        <authorList>
            <person name="Anantharaman K."/>
            <person name="Brown C.T."/>
            <person name="Hug L.A."/>
            <person name="Sharon I."/>
            <person name="Castelle C.J."/>
            <person name="Probst A.J."/>
            <person name="Thomas B.C."/>
            <person name="Singh A."/>
            <person name="Wilkins M.J."/>
            <person name="Karaoz U."/>
            <person name="Brodie E.L."/>
            <person name="Williams K.H."/>
            <person name="Hubbard S.S."/>
            <person name="Banfield J.F."/>
        </authorList>
    </citation>
    <scope>NUCLEOTIDE SEQUENCE [LARGE SCALE GENOMIC DNA]</scope>
</reference>
<feature type="binding site" evidence="7">
    <location>
        <position position="66"/>
    </location>
    <ligand>
        <name>Mg(2+)</name>
        <dbReference type="ChEBI" id="CHEBI:18420"/>
        <label>1</label>
    </ligand>
</feature>
<gene>
    <name evidence="7" type="primary">ppa</name>
    <name evidence="8" type="ORF">A3D99_03835</name>
</gene>
<dbReference type="Proteomes" id="UP000177528">
    <property type="component" value="Unassembled WGS sequence"/>
</dbReference>
<keyword evidence="5 7" id="KW-0460">Magnesium</keyword>
<evidence type="ECO:0000313" key="8">
    <source>
        <dbReference type="EMBL" id="OGY33650.1"/>
    </source>
</evidence>
<comment type="catalytic activity">
    <reaction evidence="6 7">
        <text>diphosphate + H2O = 2 phosphate + H(+)</text>
        <dbReference type="Rhea" id="RHEA:24576"/>
        <dbReference type="ChEBI" id="CHEBI:15377"/>
        <dbReference type="ChEBI" id="CHEBI:15378"/>
        <dbReference type="ChEBI" id="CHEBI:33019"/>
        <dbReference type="ChEBI" id="CHEBI:43474"/>
        <dbReference type="EC" id="3.6.1.1"/>
    </reaction>
</comment>
<proteinExistence type="inferred from homology"/>